<proteinExistence type="predicted"/>
<feature type="compositionally biased region" description="Polar residues" evidence="1">
    <location>
        <begin position="1"/>
        <end position="11"/>
    </location>
</feature>
<keyword evidence="3" id="KW-1185">Reference proteome</keyword>
<organism evidence="2 3">
    <name type="scientific">Crenichthys baileyi</name>
    <name type="common">White River springfish</name>
    <dbReference type="NCBI Taxonomy" id="28760"/>
    <lineage>
        <taxon>Eukaryota</taxon>
        <taxon>Metazoa</taxon>
        <taxon>Chordata</taxon>
        <taxon>Craniata</taxon>
        <taxon>Vertebrata</taxon>
        <taxon>Euteleostomi</taxon>
        <taxon>Actinopterygii</taxon>
        <taxon>Neopterygii</taxon>
        <taxon>Teleostei</taxon>
        <taxon>Neoteleostei</taxon>
        <taxon>Acanthomorphata</taxon>
        <taxon>Ovalentaria</taxon>
        <taxon>Atherinomorphae</taxon>
        <taxon>Cyprinodontiformes</taxon>
        <taxon>Goodeidae</taxon>
        <taxon>Crenichthys</taxon>
    </lineage>
</organism>
<name>A0AAV9RRR1_9TELE</name>
<feature type="region of interest" description="Disordered" evidence="1">
    <location>
        <begin position="1"/>
        <end position="131"/>
    </location>
</feature>
<dbReference type="AlphaFoldDB" id="A0AAV9RRR1"/>
<comment type="caution">
    <text evidence="2">The sequence shown here is derived from an EMBL/GenBank/DDBJ whole genome shotgun (WGS) entry which is preliminary data.</text>
</comment>
<gene>
    <name evidence="2" type="ORF">CRENBAI_010723</name>
</gene>
<dbReference type="EMBL" id="JAHHUM010001462">
    <property type="protein sequence ID" value="KAK5611738.1"/>
    <property type="molecule type" value="Genomic_DNA"/>
</dbReference>
<evidence type="ECO:0000313" key="2">
    <source>
        <dbReference type="EMBL" id="KAK5611738.1"/>
    </source>
</evidence>
<sequence length="131" mass="14052">MSVPQISSVSVSDPGGADENIRPPQHSNNSNYSHRTLDTQVDSAPPPPTVSPPRQYCRCSLLEGESTCKEMDPSPPGPARIPAQGQHAPGTQRHKAHPRPAQEQHSHQASNLCPPAQGPRKHSMQPPDVAP</sequence>
<protein>
    <submittedName>
        <fullName evidence="2">Uncharacterized protein</fullName>
    </submittedName>
</protein>
<feature type="compositionally biased region" description="Polar residues" evidence="1">
    <location>
        <begin position="25"/>
        <end position="42"/>
    </location>
</feature>
<evidence type="ECO:0000256" key="1">
    <source>
        <dbReference type="SAM" id="MobiDB-lite"/>
    </source>
</evidence>
<accession>A0AAV9RRR1</accession>
<reference evidence="2 3" key="1">
    <citation type="submission" date="2021-06" db="EMBL/GenBank/DDBJ databases">
        <authorList>
            <person name="Palmer J.M."/>
        </authorList>
    </citation>
    <scope>NUCLEOTIDE SEQUENCE [LARGE SCALE GENOMIC DNA]</scope>
    <source>
        <strain evidence="2 3">MEX-2019</strain>
        <tissue evidence="2">Muscle</tissue>
    </source>
</reference>
<evidence type="ECO:0000313" key="3">
    <source>
        <dbReference type="Proteomes" id="UP001311232"/>
    </source>
</evidence>
<dbReference type="Proteomes" id="UP001311232">
    <property type="component" value="Unassembled WGS sequence"/>
</dbReference>